<evidence type="ECO:0000256" key="3">
    <source>
        <dbReference type="ARBA" id="ARBA00023157"/>
    </source>
</evidence>
<dbReference type="Pfam" id="PF00085">
    <property type="entry name" value="Thioredoxin"/>
    <property type="match status" value="1"/>
</dbReference>
<evidence type="ECO:0000256" key="7">
    <source>
        <dbReference type="SAM" id="SignalP"/>
    </source>
</evidence>
<dbReference type="CDD" id="cd02961">
    <property type="entry name" value="PDI_a_family"/>
    <property type="match status" value="2"/>
</dbReference>
<evidence type="ECO:0000256" key="2">
    <source>
        <dbReference type="ARBA" id="ARBA00012723"/>
    </source>
</evidence>
<keyword evidence="7" id="KW-0732">Signal</keyword>
<protein>
    <recommendedName>
        <fullName evidence="2">protein disulfide-isomerase</fullName>
        <ecNumber evidence="2">5.3.4.1</ecNumber>
    </recommendedName>
</protein>
<feature type="chain" id="PRO_5008274498" description="protein disulfide-isomerase" evidence="7">
    <location>
        <begin position="18"/>
        <end position="504"/>
    </location>
</feature>
<feature type="compositionally biased region" description="Basic and acidic residues" evidence="6">
    <location>
        <begin position="471"/>
        <end position="480"/>
    </location>
</feature>
<dbReference type="Pfam" id="PF07749">
    <property type="entry name" value="ERp29"/>
    <property type="match status" value="1"/>
</dbReference>
<evidence type="ECO:0000313" key="11">
    <source>
        <dbReference type="Proteomes" id="UP000078348"/>
    </source>
</evidence>
<feature type="signal peptide" evidence="7">
    <location>
        <begin position="1"/>
        <end position="17"/>
    </location>
</feature>
<dbReference type="Gene3D" id="3.40.30.10">
    <property type="entry name" value="Glutaredoxin"/>
    <property type="match status" value="2"/>
</dbReference>
<evidence type="ECO:0000259" key="8">
    <source>
        <dbReference type="Pfam" id="PF00085"/>
    </source>
</evidence>
<dbReference type="AlphaFoldDB" id="A0A196SAX0"/>
<dbReference type="InterPro" id="IPR013766">
    <property type="entry name" value="Thioredoxin_domain"/>
</dbReference>
<evidence type="ECO:0000259" key="9">
    <source>
        <dbReference type="Pfam" id="PF07749"/>
    </source>
</evidence>
<proteinExistence type="predicted"/>
<accession>A0A196SAX0</accession>
<comment type="catalytic activity">
    <reaction evidence="1">
        <text>Catalyzes the rearrangement of -S-S- bonds in proteins.</text>
        <dbReference type="EC" id="5.3.4.1"/>
    </reaction>
</comment>
<feature type="domain" description="Thioredoxin" evidence="8">
    <location>
        <begin position="369"/>
        <end position="461"/>
    </location>
</feature>
<dbReference type="GO" id="GO:0005783">
    <property type="term" value="C:endoplasmic reticulum"/>
    <property type="evidence" value="ECO:0007669"/>
    <property type="project" value="InterPro"/>
</dbReference>
<dbReference type="InterPro" id="IPR011679">
    <property type="entry name" value="ERp29_C"/>
</dbReference>
<dbReference type="PANTHER" id="PTHR45672">
    <property type="entry name" value="PROTEIN DISULFIDE-ISOMERASE C17H9.14C-RELATED"/>
    <property type="match status" value="1"/>
</dbReference>
<dbReference type="InterPro" id="IPR036249">
    <property type="entry name" value="Thioredoxin-like_sf"/>
</dbReference>
<evidence type="ECO:0000256" key="6">
    <source>
        <dbReference type="SAM" id="MobiDB-lite"/>
    </source>
</evidence>
<comment type="caution">
    <text evidence="10">The sequence shown here is derived from an EMBL/GenBank/DDBJ whole genome shotgun (WGS) entry which is preliminary data.</text>
</comment>
<keyword evidence="3" id="KW-1015">Disulfide bond</keyword>
<dbReference type="SUPFAM" id="SSF52833">
    <property type="entry name" value="Thioredoxin-like"/>
    <property type="match status" value="2"/>
</dbReference>
<feature type="compositionally biased region" description="Acidic residues" evidence="6">
    <location>
        <begin position="484"/>
        <end position="504"/>
    </location>
</feature>
<evidence type="ECO:0000256" key="1">
    <source>
        <dbReference type="ARBA" id="ARBA00001182"/>
    </source>
</evidence>
<evidence type="ECO:0000313" key="10">
    <source>
        <dbReference type="EMBL" id="OAO13154.1"/>
    </source>
</evidence>
<feature type="domain" description="Endoplasmic reticulum resident protein 29 C-terminal" evidence="9">
    <location>
        <begin position="263"/>
        <end position="352"/>
    </location>
</feature>
<dbReference type="InterPro" id="IPR036356">
    <property type="entry name" value="ERp29_C_sf"/>
</dbReference>
<keyword evidence="4 10" id="KW-0413">Isomerase</keyword>
<keyword evidence="11" id="KW-1185">Reference proteome</keyword>
<dbReference type="InterPro" id="IPR051063">
    <property type="entry name" value="PDI"/>
</dbReference>
<dbReference type="STRING" id="478820.A0A196SAX0"/>
<reference evidence="10 11" key="1">
    <citation type="submission" date="2016-05" db="EMBL/GenBank/DDBJ databases">
        <title>Nuclear genome of Blastocystis sp. subtype 1 NandII.</title>
        <authorList>
            <person name="Gentekaki E."/>
            <person name="Curtis B."/>
            <person name="Stairs C."/>
            <person name="Eme L."/>
            <person name="Herman E."/>
            <person name="Klimes V."/>
            <person name="Arias M.C."/>
            <person name="Elias M."/>
            <person name="Hilliou F."/>
            <person name="Klute M."/>
            <person name="Malik S.-B."/>
            <person name="Pightling A."/>
            <person name="Rachubinski R."/>
            <person name="Salas D."/>
            <person name="Schlacht A."/>
            <person name="Suga H."/>
            <person name="Archibald J."/>
            <person name="Ball S.G."/>
            <person name="Clark G."/>
            <person name="Dacks J."/>
            <person name="Van Der Giezen M."/>
            <person name="Tsaousis A."/>
            <person name="Roger A."/>
        </authorList>
    </citation>
    <scope>NUCLEOTIDE SEQUENCE [LARGE SCALE GENOMIC DNA]</scope>
    <source>
        <strain evidence="11">ATCC 50177 / NandII</strain>
    </source>
</reference>
<dbReference type="EC" id="5.3.4.1" evidence="2"/>
<sequence length="504" mass="57791">MMKSVLAILLLVSLVHGKNYLAMEINEMEPEDLKEFLSDTSERYLVLAFRGEQCSSCRWQLYYPNLLTYYFENENDMIFGTIETSKAGRVVDFCDVDPESAKLEIRLITKGGTRCLQHLDTESLIDFVTEATGKIAKKSYVHMQNEFTFKNMQADTKVSHFVEVMSPFERPCYDFSIQVEKAAEAFAMEPAVDFNRIDCSLSHDLCDELQIDRVPNMFFLPAEGVAYNNTFPRLPTADSIILYLNDLIGTHRVLDGGLDEDFGRDATLDALANEFGMASEAERQAIMKRVKKERKQYVNSAVYYGIMKDIMANGTDVIYDRINSTYFAVNEMSVTDAKYAPLVARLNILHQFETFEPTRSIIMSPQNTDRVLNGERNVMVMFYDLRCPVCRDFAEVYRDAFQKRSRSVYFASVNAARYETLRLRFNITDHPVLKYFRAGEPLEKAQTIDERTADGIVEWLSSDLAKVELEKKQKEEKEAAEMAAELDEEEEPPKDGNTVEEAEL</sequence>
<dbReference type="GO" id="GO:0003756">
    <property type="term" value="F:protein disulfide isomerase activity"/>
    <property type="evidence" value="ECO:0007669"/>
    <property type="project" value="UniProtKB-EC"/>
</dbReference>
<evidence type="ECO:0000256" key="4">
    <source>
        <dbReference type="ARBA" id="ARBA00023235"/>
    </source>
</evidence>
<dbReference type="GO" id="GO:0006457">
    <property type="term" value="P:protein folding"/>
    <property type="evidence" value="ECO:0007669"/>
    <property type="project" value="TreeGrafter"/>
</dbReference>
<keyword evidence="5" id="KW-0676">Redox-active center</keyword>
<dbReference type="EMBL" id="LXWW01000454">
    <property type="protein sequence ID" value="OAO13154.1"/>
    <property type="molecule type" value="Genomic_DNA"/>
</dbReference>
<dbReference type="Proteomes" id="UP000078348">
    <property type="component" value="Unassembled WGS sequence"/>
</dbReference>
<dbReference type="OrthoDB" id="59470at2759"/>
<name>A0A196SAX0_BLAHN</name>
<evidence type="ECO:0000256" key="5">
    <source>
        <dbReference type="ARBA" id="ARBA00023284"/>
    </source>
</evidence>
<feature type="region of interest" description="Disordered" evidence="6">
    <location>
        <begin position="471"/>
        <end position="504"/>
    </location>
</feature>
<dbReference type="Gene3D" id="1.20.1150.12">
    <property type="entry name" value="Endoplasmic reticulum resident protein 29, C-terminal domain"/>
    <property type="match status" value="1"/>
</dbReference>
<organism evidence="10 11">
    <name type="scientific">Blastocystis sp. subtype 1 (strain ATCC 50177 / NandII)</name>
    <dbReference type="NCBI Taxonomy" id="478820"/>
    <lineage>
        <taxon>Eukaryota</taxon>
        <taxon>Sar</taxon>
        <taxon>Stramenopiles</taxon>
        <taxon>Bigyra</taxon>
        <taxon>Opalozoa</taxon>
        <taxon>Opalinata</taxon>
        <taxon>Blastocystidae</taxon>
        <taxon>Blastocystis</taxon>
    </lineage>
</organism>
<dbReference type="SUPFAM" id="SSF47933">
    <property type="entry name" value="ERP29 C domain-like"/>
    <property type="match status" value="1"/>
</dbReference>
<gene>
    <name evidence="10" type="ORF">AV274_5158</name>
</gene>